<accession>A0A4S9TEB9</accession>
<sequence length="859" mass="92641">MENKLIPTRLPPSRLRQGARKAHPIRYPSSQAAAPNNLSDKAAWSTKVSFLYSFLNSLQLGPFVSNPVVSCSDPHAEPLAHHDEVDDYSDDCVSTDGFTPSLPTLTNRAPEADTDAQSVSDVDSISNGDTVSDASDADYDEICYDEIPALATRARARLQEAEPSEEDMEHVMMSDRTIIPDTPTMAQRMPQLSSERTIHPAMAHEDARLIGMSLAEKPYQLPDRPLRLLYIGGDSTVTNMDVACLMSKIIGAMTGRLADKEAFMDAASQVEPHGATLSSSNDSSIPITVMRAAVIAAGPAVGPLIFLHDNSEVELDVTKPDLVVFHRQDCDDVYVELAQKLALHNIPMLEVEDESEDPIMGDVDSSCIIPQTAQGEHCLRLSIVSSSGGESQKTSNKEVALSHSAFYALDDDVLSRHLAFLANRSSEALDKEAIVPTKKGKKFKLSSLLGEFPFALSTMQSVFTLLMILFAAGVPTYFLQQQQNAASDLATRAPLLQAALNKSGLGSINASDVLRYPTVTSIVANTTSTAVAFPTAVNVHVAKSDQLLVSLPKSYWNSAQIGLFRNGKALSNVNNTRVIDGVLSVSLPTTDAHGQIQISVLSTNAPLRNETIKIDLGNRLLQRVTYENAAKGVQQDVTEVHHAAKLAQAKVISDVHSVFNTSVYCVKSLGGNIRSGVKSTGNIIGSASNRTSHGLSYMGGLTYNKTSALGSFVKSTVPQKRHFVRARNNALKIRTRLLRGPSTSEKNVGKPRGPSTSEINFGKPKSGGLSLKAMSLTDRIASLTKLRQQLSSDLDALLKKAYLHEQRSKTTTSSKVKVTVKTVVQPKSKAPSSNADPVKGSKSPKQPKVADEKLNSPRV</sequence>
<feature type="region of interest" description="Disordered" evidence="1">
    <location>
        <begin position="822"/>
        <end position="859"/>
    </location>
</feature>
<feature type="region of interest" description="Disordered" evidence="1">
    <location>
        <begin position="1"/>
        <end position="35"/>
    </location>
</feature>
<feature type="region of interest" description="Disordered" evidence="1">
    <location>
        <begin position="739"/>
        <end position="764"/>
    </location>
</feature>
<feature type="region of interest" description="Disordered" evidence="1">
    <location>
        <begin position="102"/>
        <end position="133"/>
    </location>
</feature>
<name>A0A4S9TEB9_AURPU</name>
<proteinExistence type="predicted"/>
<dbReference type="EMBL" id="QZBM01000142">
    <property type="protein sequence ID" value="THZ22297.1"/>
    <property type="molecule type" value="Genomic_DNA"/>
</dbReference>
<protein>
    <submittedName>
        <fullName evidence="2">Uncharacterized protein</fullName>
    </submittedName>
</protein>
<feature type="compositionally biased region" description="Polar residues" evidence="1">
    <location>
        <begin position="115"/>
        <end position="133"/>
    </location>
</feature>
<evidence type="ECO:0000313" key="2">
    <source>
        <dbReference type="EMBL" id="THZ22297.1"/>
    </source>
</evidence>
<dbReference type="AlphaFoldDB" id="A0A4S9TEB9"/>
<gene>
    <name evidence="2" type="ORF">D6C91_04064</name>
</gene>
<organism evidence="2 3">
    <name type="scientific">Aureobasidium pullulans</name>
    <name type="common">Black yeast</name>
    <name type="synonym">Pullularia pullulans</name>
    <dbReference type="NCBI Taxonomy" id="5580"/>
    <lineage>
        <taxon>Eukaryota</taxon>
        <taxon>Fungi</taxon>
        <taxon>Dikarya</taxon>
        <taxon>Ascomycota</taxon>
        <taxon>Pezizomycotina</taxon>
        <taxon>Dothideomycetes</taxon>
        <taxon>Dothideomycetidae</taxon>
        <taxon>Dothideales</taxon>
        <taxon>Saccotheciaceae</taxon>
        <taxon>Aureobasidium</taxon>
    </lineage>
</organism>
<comment type="caution">
    <text evidence="2">The sequence shown here is derived from an EMBL/GenBank/DDBJ whole genome shotgun (WGS) entry which is preliminary data.</text>
</comment>
<feature type="compositionally biased region" description="Basic and acidic residues" evidence="1">
    <location>
        <begin position="848"/>
        <end position="859"/>
    </location>
</feature>
<evidence type="ECO:0000256" key="1">
    <source>
        <dbReference type="SAM" id="MobiDB-lite"/>
    </source>
</evidence>
<reference evidence="2 3" key="1">
    <citation type="submission" date="2018-10" db="EMBL/GenBank/DDBJ databases">
        <title>Fifty Aureobasidium pullulans genomes reveal a recombining polyextremotolerant generalist.</title>
        <authorList>
            <person name="Gostincar C."/>
            <person name="Turk M."/>
            <person name="Zajc J."/>
            <person name="Gunde-Cimerman N."/>
        </authorList>
    </citation>
    <scope>NUCLEOTIDE SEQUENCE [LARGE SCALE GENOMIC DNA]</scope>
    <source>
        <strain evidence="2 3">EXF-3863</strain>
    </source>
</reference>
<dbReference type="Proteomes" id="UP000308005">
    <property type="component" value="Unassembled WGS sequence"/>
</dbReference>
<evidence type="ECO:0000313" key="3">
    <source>
        <dbReference type="Proteomes" id="UP000308005"/>
    </source>
</evidence>